<feature type="domain" description="HTH iclR-type" evidence="6">
    <location>
        <begin position="16"/>
        <end position="77"/>
    </location>
</feature>
<evidence type="ECO:0000313" key="9">
    <source>
        <dbReference type="Proteomes" id="UP000245380"/>
    </source>
</evidence>
<keyword evidence="1" id="KW-0805">Transcription regulation</keyword>
<dbReference type="SUPFAM" id="SSF46785">
    <property type="entry name" value="Winged helix' DNA-binding domain"/>
    <property type="match status" value="1"/>
</dbReference>
<evidence type="ECO:0000259" key="7">
    <source>
        <dbReference type="PROSITE" id="PS51078"/>
    </source>
</evidence>
<sequence>MADLPAKDQSNDRNTVRAVERALDILLCFGNDRDLGLTEIASRVSLHKSTVHRLLASLEAKGFVQRHQQSERYRLGWVVLELASQMFQSDDLVARVLPAMTELRDQIGETVSLYVRSGIERIRIQAVEGIHPVRRVANIGKRFPLYVGASGKVLLAFSDEQLLDELRSLGAFPEELDLAELRRHCDQIRSQGYAVSIEEREVGAAAVAAPIFDRQHKCIAALSISGPADRYTPNQVLHFAKACMQTAESISRYIGL</sequence>
<dbReference type="InterPro" id="IPR014757">
    <property type="entry name" value="Tscrpt_reg_IclR_C"/>
</dbReference>
<organism evidence="8 9">
    <name type="scientific">Sulfoacidibacillus thermotolerans</name>
    <name type="common">Acidibacillus sulfuroxidans</name>
    <dbReference type="NCBI Taxonomy" id="1765684"/>
    <lineage>
        <taxon>Bacteria</taxon>
        <taxon>Bacillati</taxon>
        <taxon>Bacillota</taxon>
        <taxon>Bacilli</taxon>
        <taxon>Bacillales</taxon>
        <taxon>Alicyclobacillaceae</taxon>
        <taxon>Sulfoacidibacillus</taxon>
    </lineage>
</organism>
<evidence type="ECO:0000256" key="2">
    <source>
        <dbReference type="ARBA" id="ARBA00023125"/>
    </source>
</evidence>
<dbReference type="PANTHER" id="PTHR30136">
    <property type="entry name" value="HELIX-TURN-HELIX TRANSCRIPTIONAL REGULATOR, ICLR FAMILY"/>
    <property type="match status" value="1"/>
</dbReference>
<proteinExistence type="predicted"/>
<feature type="domain" description="IclR-ED" evidence="7">
    <location>
        <begin position="78"/>
        <end position="256"/>
    </location>
</feature>
<name>A0A2U3DA01_SULT2</name>
<dbReference type="InterPro" id="IPR005471">
    <property type="entry name" value="Tscrpt_reg_IclR_N"/>
</dbReference>
<keyword evidence="9" id="KW-1185">Reference proteome</keyword>
<evidence type="ECO:0000256" key="5">
    <source>
        <dbReference type="ARBA" id="ARBA00070406"/>
    </source>
</evidence>
<gene>
    <name evidence="8" type="ORF">BM613_05360</name>
</gene>
<dbReference type="EMBL" id="MPDK01000006">
    <property type="protein sequence ID" value="PWI58093.1"/>
    <property type="molecule type" value="Genomic_DNA"/>
</dbReference>
<dbReference type="InterPro" id="IPR029016">
    <property type="entry name" value="GAF-like_dom_sf"/>
</dbReference>
<dbReference type="PROSITE" id="PS51077">
    <property type="entry name" value="HTH_ICLR"/>
    <property type="match status" value="1"/>
</dbReference>
<comment type="caution">
    <text evidence="8">The sequence shown here is derived from an EMBL/GenBank/DDBJ whole genome shotgun (WGS) entry which is preliminary data.</text>
</comment>
<dbReference type="Pfam" id="PF01614">
    <property type="entry name" value="IclR_C"/>
    <property type="match status" value="1"/>
</dbReference>
<dbReference type="PANTHER" id="PTHR30136:SF35">
    <property type="entry name" value="HTH-TYPE TRANSCRIPTIONAL REGULATOR RV1719"/>
    <property type="match status" value="1"/>
</dbReference>
<keyword evidence="3" id="KW-0804">Transcription</keyword>
<dbReference type="GO" id="GO:0003677">
    <property type="term" value="F:DNA binding"/>
    <property type="evidence" value="ECO:0007669"/>
    <property type="project" value="UniProtKB-KW"/>
</dbReference>
<dbReference type="OrthoDB" id="9791752at2"/>
<protein>
    <recommendedName>
        <fullName evidence="5">Glycerol operon regulatory protein</fullName>
    </recommendedName>
</protein>
<dbReference type="GO" id="GO:0003700">
    <property type="term" value="F:DNA-binding transcription factor activity"/>
    <property type="evidence" value="ECO:0007669"/>
    <property type="project" value="TreeGrafter"/>
</dbReference>
<evidence type="ECO:0000313" key="8">
    <source>
        <dbReference type="EMBL" id="PWI58093.1"/>
    </source>
</evidence>
<dbReference type="InterPro" id="IPR036388">
    <property type="entry name" value="WH-like_DNA-bd_sf"/>
</dbReference>
<dbReference type="Gene3D" id="3.30.450.40">
    <property type="match status" value="1"/>
</dbReference>
<dbReference type="AlphaFoldDB" id="A0A2U3DA01"/>
<evidence type="ECO:0000256" key="3">
    <source>
        <dbReference type="ARBA" id="ARBA00023163"/>
    </source>
</evidence>
<accession>A0A2U3DA01</accession>
<dbReference type="GO" id="GO:0045892">
    <property type="term" value="P:negative regulation of DNA-templated transcription"/>
    <property type="evidence" value="ECO:0007669"/>
    <property type="project" value="TreeGrafter"/>
</dbReference>
<evidence type="ECO:0000256" key="1">
    <source>
        <dbReference type="ARBA" id="ARBA00023015"/>
    </source>
</evidence>
<dbReference type="RefSeq" id="WP_109430140.1">
    <property type="nucleotide sequence ID" value="NZ_MPDK01000006.1"/>
</dbReference>
<reference evidence="8 9" key="1">
    <citation type="submission" date="2016-11" db="EMBL/GenBank/DDBJ databases">
        <title>Comparative genomics of Acidibacillus ferroxidans species.</title>
        <authorList>
            <person name="Oliveira G."/>
            <person name="Nunes G."/>
            <person name="Oliveira R."/>
            <person name="Araujo F."/>
            <person name="Salim A."/>
            <person name="Scholte L."/>
            <person name="Morais D."/>
            <person name="Nancucheo I."/>
            <person name="Johnson D.B."/>
            <person name="Grail B."/>
            <person name="Bittencourt J."/>
            <person name="Valadares R."/>
        </authorList>
    </citation>
    <scope>NUCLEOTIDE SEQUENCE [LARGE SCALE GENOMIC DNA]</scope>
    <source>
        <strain evidence="8 9">Y002</strain>
    </source>
</reference>
<comment type="function">
    <text evidence="4">May be an activator protein for the gylABX operon.</text>
</comment>
<dbReference type="PROSITE" id="PS51078">
    <property type="entry name" value="ICLR_ED"/>
    <property type="match status" value="1"/>
</dbReference>
<keyword evidence="2" id="KW-0238">DNA-binding</keyword>
<dbReference type="Pfam" id="PF09339">
    <property type="entry name" value="HTH_IclR"/>
    <property type="match status" value="1"/>
</dbReference>
<dbReference type="Gene3D" id="1.10.10.10">
    <property type="entry name" value="Winged helix-like DNA-binding domain superfamily/Winged helix DNA-binding domain"/>
    <property type="match status" value="1"/>
</dbReference>
<dbReference type="InterPro" id="IPR050707">
    <property type="entry name" value="HTH_MetabolicPath_Reg"/>
</dbReference>
<dbReference type="SMART" id="SM00346">
    <property type="entry name" value="HTH_ICLR"/>
    <property type="match status" value="1"/>
</dbReference>
<evidence type="ECO:0000256" key="4">
    <source>
        <dbReference type="ARBA" id="ARBA00058938"/>
    </source>
</evidence>
<evidence type="ECO:0000259" key="6">
    <source>
        <dbReference type="PROSITE" id="PS51077"/>
    </source>
</evidence>
<dbReference type="InterPro" id="IPR036390">
    <property type="entry name" value="WH_DNA-bd_sf"/>
</dbReference>
<dbReference type="FunFam" id="1.10.10.10:FF:000056">
    <property type="entry name" value="IclR family transcriptional regulator"/>
    <property type="match status" value="1"/>
</dbReference>
<dbReference type="Proteomes" id="UP000245380">
    <property type="component" value="Unassembled WGS sequence"/>
</dbReference>
<dbReference type="SUPFAM" id="SSF55781">
    <property type="entry name" value="GAF domain-like"/>
    <property type="match status" value="1"/>
</dbReference>